<keyword evidence="1" id="KW-1133">Transmembrane helix</keyword>
<sequence length="252" mass="27257">MSSEAVTRVAEPTTRGRTLIDDRVRERVIERAVLATPGVVAHRTMVPGRTLPSVTIADHTSGVDVQIAAAWPVDSASVLASARSAVVRELATTLGEHPDRVEVTITRVESERTPAQIADAYSDVCAEVPVPDSVGAAPRRFAPRRIAGATYCGVLVAVLLMALGAVALRDALTPDDPWIAPMLSALADAHWQWWTWPGAVAAALIGVVFLITALKPRKRTHEPVDDLVWVRRGRQRQWIDEQDFGDDGGSVR</sequence>
<evidence type="ECO:0000256" key="1">
    <source>
        <dbReference type="SAM" id="Phobius"/>
    </source>
</evidence>
<evidence type="ECO:0000313" key="3">
    <source>
        <dbReference type="Proteomes" id="UP000018763"/>
    </source>
</evidence>
<gene>
    <name evidence="2" type="ORF">D174_17360</name>
</gene>
<evidence type="ECO:0000313" key="2">
    <source>
        <dbReference type="EMBL" id="AHC26220.1"/>
    </source>
</evidence>
<feature type="transmembrane region" description="Helical" evidence="1">
    <location>
        <begin position="193"/>
        <end position="214"/>
    </location>
</feature>
<reference evidence="2 3" key="1">
    <citation type="journal article" date="2014" name="Genome Announc.">
        <title>Complete Genome Sequence of Sterol-Transforming Mycobacterium neoaurum Strain VKM Ac-1815D.</title>
        <authorList>
            <person name="Shtratnikova V.Y."/>
            <person name="Bragin E.Y."/>
            <person name="Dovbnya D.V."/>
            <person name="Pekov Y.A."/>
            <person name="Schelkunov M.I."/>
            <person name="Strizhov N."/>
            <person name="Ivashina T.V."/>
            <person name="Ashapkin V.V."/>
            <person name="Donova M.V."/>
        </authorList>
    </citation>
    <scope>NUCLEOTIDE SEQUENCE [LARGE SCALE GENOMIC DNA]</scope>
    <source>
        <strain evidence="2 3">VKM Ac-1815D</strain>
    </source>
</reference>
<keyword evidence="3" id="KW-1185">Reference proteome</keyword>
<dbReference type="GeneID" id="43451233"/>
<name>V5XCQ4_MYCNE</name>
<keyword evidence="1" id="KW-0812">Transmembrane</keyword>
<dbReference type="EMBL" id="CP006936">
    <property type="protein sequence ID" value="AHC26220.1"/>
    <property type="molecule type" value="Genomic_DNA"/>
</dbReference>
<keyword evidence="1" id="KW-0472">Membrane</keyword>
<accession>V5XCQ4</accession>
<proteinExistence type="predicted"/>
<dbReference type="AlphaFoldDB" id="V5XCQ4"/>
<feature type="transmembrane region" description="Helical" evidence="1">
    <location>
        <begin position="148"/>
        <end position="168"/>
    </location>
</feature>
<protein>
    <recommendedName>
        <fullName evidence="4">Asp23/Gls24 family envelope stress response protein</fullName>
    </recommendedName>
</protein>
<dbReference type="RefSeq" id="WP_019511517.1">
    <property type="nucleotide sequence ID" value="NC_023036.2"/>
</dbReference>
<organism evidence="2 3">
    <name type="scientific">Mycolicibacterium neoaurum VKM Ac-1815D</name>
    <dbReference type="NCBI Taxonomy" id="700508"/>
    <lineage>
        <taxon>Bacteria</taxon>
        <taxon>Bacillati</taxon>
        <taxon>Actinomycetota</taxon>
        <taxon>Actinomycetes</taxon>
        <taxon>Mycobacteriales</taxon>
        <taxon>Mycobacteriaceae</taxon>
        <taxon>Mycolicibacterium</taxon>
    </lineage>
</organism>
<evidence type="ECO:0008006" key="4">
    <source>
        <dbReference type="Google" id="ProtNLM"/>
    </source>
</evidence>
<dbReference type="Proteomes" id="UP000018763">
    <property type="component" value="Chromosome"/>
</dbReference>